<comment type="caution">
    <text evidence="2">The sequence shown here is derived from an EMBL/GenBank/DDBJ whole genome shotgun (WGS) entry which is preliminary data.</text>
</comment>
<gene>
    <name evidence="2" type="ORF">QVD17_37340</name>
</gene>
<name>A0AAD8K0B8_TARER</name>
<evidence type="ECO:0000313" key="2">
    <source>
        <dbReference type="EMBL" id="KAK1410800.1"/>
    </source>
</evidence>
<accession>A0AAD8K0B8</accession>
<dbReference type="EMBL" id="JAUHHV010000010">
    <property type="protein sequence ID" value="KAK1410800.1"/>
    <property type="molecule type" value="Genomic_DNA"/>
</dbReference>
<dbReference type="AlphaFoldDB" id="A0AAD8K0B8"/>
<evidence type="ECO:0000313" key="3">
    <source>
        <dbReference type="Proteomes" id="UP001229421"/>
    </source>
</evidence>
<protein>
    <submittedName>
        <fullName evidence="2">Uncharacterized protein</fullName>
    </submittedName>
</protein>
<sequence>MPIGCKVYRMQSFPQLNRCNQQLDLVQMLLNFCLMNHFFPFGSSIPKATSASLHILSKSQNFPQNKGTSSPKSPAQLQVSCFQQ</sequence>
<proteinExistence type="predicted"/>
<organism evidence="2 3">
    <name type="scientific">Tagetes erecta</name>
    <name type="common">African marigold</name>
    <dbReference type="NCBI Taxonomy" id="13708"/>
    <lineage>
        <taxon>Eukaryota</taxon>
        <taxon>Viridiplantae</taxon>
        <taxon>Streptophyta</taxon>
        <taxon>Embryophyta</taxon>
        <taxon>Tracheophyta</taxon>
        <taxon>Spermatophyta</taxon>
        <taxon>Magnoliopsida</taxon>
        <taxon>eudicotyledons</taxon>
        <taxon>Gunneridae</taxon>
        <taxon>Pentapetalae</taxon>
        <taxon>asterids</taxon>
        <taxon>campanulids</taxon>
        <taxon>Asterales</taxon>
        <taxon>Asteraceae</taxon>
        <taxon>Asteroideae</taxon>
        <taxon>Heliantheae alliance</taxon>
        <taxon>Tageteae</taxon>
        <taxon>Tagetes</taxon>
    </lineage>
</organism>
<reference evidence="2" key="1">
    <citation type="journal article" date="2023" name="bioRxiv">
        <title>Improved chromosome-level genome assembly for marigold (Tagetes erecta).</title>
        <authorList>
            <person name="Jiang F."/>
            <person name="Yuan L."/>
            <person name="Wang S."/>
            <person name="Wang H."/>
            <person name="Xu D."/>
            <person name="Wang A."/>
            <person name="Fan W."/>
        </authorList>
    </citation>
    <scope>NUCLEOTIDE SEQUENCE</scope>
    <source>
        <strain evidence="2">WSJ</strain>
        <tissue evidence="2">Leaf</tissue>
    </source>
</reference>
<keyword evidence="3" id="KW-1185">Reference proteome</keyword>
<evidence type="ECO:0000256" key="1">
    <source>
        <dbReference type="SAM" id="MobiDB-lite"/>
    </source>
</evidence>
<feature type="region of interest" description="Disordered" evidence="1">
    <location>
        <begin position="61"/>
        <end position="84"/>
    </location>
</feature>
<dbReference type="Proteomes" id="UP001229421">
    <property type="component" value="Unassembled WGS sequence"/>
</dbReference>